<sequence>MANDRNVWVVGSKDGWKVKREGASRASSAHRTQAEAWTEARKLAQQSRGEAFLQGLDGRIRERNSFGNDPHSRRG</sequence>
<reference evidence="2 3" key="1">
    <citation type="submission" date="2015-04" db="EMBL/GenBank/DDBJ databases">
        <title>Whole genome shotgun sequence of Sphingomonas changbaiensis NBRC 104936.</title>
        <authorList>
            <person name="Katano-Makiyama Y."/>
            <person name="Hosoyama A."/>
            <person name="Hashimoto M."/>
            <person name="Noguchi M."/>
            <person name="Tsuchikane K."/>
            <person name="Ohji S."/>
            <person name="Yamazoe A."/>
            <person name="Ichikawa N."/>
            <person name="Kimura A."/>
            <person name="Fujita N."/>
        </authorList>
    </citation>
    <scope>NUCLEOTIDE SEQUENCE [LARGE SCALE GENOMIC DNA]</scope>
    <source>
        <strain evidence="2 3">NBRC 104936</strain>
    </source>
</reference>
<dbReference type="EMBL" id="BBWU01000048">
    <property type="protein sequence ID" value="GAO40407.1"/>
    <property type="molecule type" value="Genomic_DNA"/>
</dbReference>
<proteinExistence type="predicted"/>
<feature type="region of interest" description="Disordered" evidence="1">
    <location>
        <begin position="19"/>
        <end position="75"/>
    </location>
</feature>
<dbReference type="Proteomes" id="UP000033202">
    <property type="component" value="Unassembled WGS sequence"/>
</dbReference>
<name>A0A0E9MRM8_9SPHN</name>
<dbReference type="Pfam" id="PF09954">
    <property type="entry name" value="DUF2188"/>
    <property type="match status" value="1"/>
</dbReference>
<feature type="compositionally biased region" description="Basic and acidic residues" evidence="1">
    <location>
        <begin position="58"/>
        <end position="75"/>
    </location>
</feature>
<accession>A0A0E9MRM8</accession>
<evidence type="ECO:0000313" key="3">
    <source>
        <dbReference type="Proteomes" id="UP000033202"/>
    </source>
</evidence>
<keyword evidence="3" id="KW-1185">Reference proteome</keyword>
<organism evidence="2 3">
    <name type="scientific">Sphingomonas changbaiensis NBRC 104936</name>
    <dbReference type="NCBI Taxonomy" id="1219043"/>
    <lineage>
        <taxon>Bacteria</taxon>
        <taxon>Pseudomonadati</taxon>
        <taxon>Pseudomonadota</taxon>
        <taxon>Alphaproteobacteria</taxon>
        <taxon>Sphingomonadales</taxon>
        <taxon>Sphingomonadaceae</taxon>
        <taxon>Sphingomonas</taxon>
    </lineage>
</organism>
<dbReference type="OrthoDB" id="8858565at2"/>
<evidence type="ECO:0008006" key="4">
    <source>
        <dbReference type="Google" id="ProtNLM"/>
    </source>
</evidence>
<dbReference type="InterPro" id="IPR018691">
    <property type="entry name" value="DUF2188"/>
</dbReference>
<gene>
    <name evidence="2" type="ORF">SCH01S_48_00650</name>
</gene>
<evidence type="ECO:0000313" key="2">
    <source>
        <dbReference type="EMBL" id="GAO40407.1"/>
    </source>
</evidence>
<protein>
    <recommendedName>
        <fullName evidence="4">DUF2188 domain-containing protein</fullName>
    </recommendedName>
</protein>
<comment type="caution">
    <text evidence="2">The sequence shown here is derived from an EMBL/GenBank/DDBJ whole genome shotgun (WGS) entry which is preliminary data.</text>
</comment>
<dbReference type="STRING" id="1219043.SCH01S_48_00650"/>
<evidence type="ECO:0000256" key="1">
    <source>
        <dbReference type="SAM" id="MobiDB-lite"/>
    </source>
</evidence>
<dbReference type="RefSeq" id="WP_084689566.1">
    <property type="nucleotide sequence ID" value="NZ_BBWU01000048.1"/>
</dbReference>
<dbReference type="AlphaFoldDB" id="A0A0E9MRM8"/>